<proteinExistence type="predicted"/>
<dbReference type="EMBL" id="FNQN01000001">
    <property type="protein sequence ID" value="SDZ85197.1"/>
    <property type="molecule type" value="Genomic_DNA"/>
</dbReference>
<accession>A0A1H3WDH9</accession>
<reference evidence="1 2" key="1">
    <citation type="submission" date="2016-10" db="EMBL/GenBank/DDBJ databases">
        <authorList>
            <person name="de Groot N.N."/>
        </authorList>
    </citation>
    <scope>NUCLEOTIDE SEQUENCE [LARGE SCALE GENOMIC DNA]</scope>
    <source>
        <strain evidence="1 2">DSM 7343</strain>
    </source>
</reference>
<evidence type="ECO:0000313" key="1">
    <source>
        <dbReference type="EMBL" id="SDZ85197.1"/>
    </source>
</evidence>
<sequence length="15" mass="1739">MTSGQKQEFLVEGVW</sequence>
<organism evidence="1 2">
    <name type="scientific">Desulfuromusa kysingii</name>
    <dbReference type="NCBI Taxonomy" id="37625"/>
    <lineage>
        <taxon>Bacteria</taxon>
        <taxon>Pseudomonadati</taxon>
        <taxon>Thermodesulfobacteriota</taxon>
        <taxon>Desulfuromonadia</taxon>
        <taxon>Desulfuromonadales</taxon>
        <taxon>Geopsychrobacteraceae</taxon>
        <taxon>Desulfuromusa</taxon>
    </lineage>
</organism>
<gene>
    <name evidence="1" type="ORF">SAMN05660420_00622</name>
</gene>
<name>A0A1H3WDH9_9BACT</name>
<dbReference type="Proteomes" id="UP000199409">
    <property type="component" value="Unassembled WGS sequence"/>
</dbReference>
<keyword evidence="2" id="KW-1185">Reference proteome</keyword>
<evidence type="ECO:0000313" key="2">
    <source>
        <dbReference type="Proteomes" id="UP000199409"/>
    </source>
</evidence>
<protein>
    <submittedName>
        <fullName evidence="1">Uncharacterized protein</fullName>
    </submittedName>
</protein>